<sequence length="77" mass="8884">MARPGGNPELKKYQFSCEGEPNNAQLHIWITKSLLARLNNKFGANRNKWIRETLIKTLDEIDKNPNKEDSYPDNNPS</sequence>
<dbReference type="Proteomes" id="UP000192997">
    <property type="component" value="Unassembled WGS sequence"/>
</dbReference>
<evidence type="ECO:0000313" key="1">
    <source>
        <dbReference type="EMBL" id="OSO89255.1"/>
    </source>
</evidence>
<comment type="caution">
    <text evidence="1">The sequence shown here is derived from an EMBL/GenBank/DDBJ whole genome shotgun (WGS) entry which is preliminary data.</text>
</comment>
<name>A0A1X4G406_9CYAN</name>
<protein>
    <submittedName>
        <fullName evidence="1">Uncharacterized protein</fullName>
    </submittedName>
</protein>
<dbReference type="AlphaFoldDB" id="A0A1X4G406"/>
<accession>A0A1X4G406</accession>
<dbReference type="RefSeq" id="WP_009342554.1">
    <property type="nucleotide sequence ID" value="NZ_NBYN01000058.1"/>
</dbReference>
<organism evidence="1 2">
    <name type="scientific">Cylindrospermopsis raciborskii CENA303</name>
    <dbReference type="NCBI Taxonomy" id="1170769"/>
    <lineage>
        <taxon>Bacteria</taxon>
        <taxon>Bacillati</taxon>
        <taxon>Cyanobacteriota</taxon>
        <taxon>Cyanophyceae</taxon>
        <taxon>Nostocales</taxon>
        <taxon>Aphanizomenonaceae</taxon>
        <taxon>Cylindrospermopsis</taxon>
    </lineage>
</organism>
<dbReference type="EMBL" id="NBYN01000058">
    <property type="protein sequence ID" value="OSO89255.1"/>
    <property type="molecule type" value="Genomic_DNA"/>
</dbReference>
<proteinExistence type="predicted"/>
<evidence type="ECO:0000313" key="2">
    <source>
        <dbReference type="Proteomes" id="UP000192997"/>
    </source>
</evidence>
<reference evidence="2" key="1">
    <citation type="submission" date="2017-04" db="EMBL/GenBank/DDBJ databases">
        <authorList>
            <person name="Abreu V.A."/>
            <person name="Popin R.V."/>
            <person name="Rigonato J."/>
            <person name="Andreote A.P."/>
            <person name="Schaker P.C."/>
            <person name="Hoff-Risseti C."/>
            <person name="Alvarenga D.O."/>
            <person name="Varani A.M."/>
            <person name="Fiore M.F."/>
        </authorList>
    </citation>
    <scope>NUCLEOTIDE SEQUENCE [LARGE SCALE GENOMIC DNA]</scope>
    <source>
        <strain evidence="2">CENA303</strain>
    </source>
</reference>
<gene>
    <name evidence="1" type="ORF">B7O87_13665</name>
</gene>